<keyword evidence="4" id="KW-1185">Reference proteome</keyword>
<dbReference type="AlphaFoldDB" id="A0A418W0E2"/>
<comment type="caution">
    <text evidence="3">The sequence shown here is derived from an EMBL/GenBank/DDBJ whole genome shotgun (WGS) entry which is preliminary data.</text>
</comment>
<organism evidence="3 4">
    <name type="scientific">Azospirillum cavernae</name>
    <dbReference type="NCBI Taxonomy" id="2320860"/>
    <lineage>
        <taxon>Bacteria</taxon>
        <taxon>Pseudomonadati</taxon>
        <taxon>Pseudomonadota</taxon>
        <taxon>Alphaproteobacteria</taxon>
        <taxon>Rhodospirillales</taxon>
        <taxon>Azospirillaceae</taxon>
        <taxon>Azospirillum</taxon>
    </lineage>
</organism>
<dbReference type="InterPro" id="IPR018638">
    <property type="entry name" value="DUF2061_membrane"/>
</dbReference>
<proteinExistence type="predicted"/>
<reference evidence="3 4" key="1">
    <citation type="submission" date="2018-09" db="EMBL/GenBank/DDBJ databases">
        <authorList>
            <person name="Zhu H."/>
        </authorList>
    </citation>
    <scope>NUCLEOTIDE SEQUENCE [LARGE SCALE GENOMIC DNA]</scope>
    <source>
        <strain evidence="3 4">K2W22B-5</strain>
    </source>
</reference>
<dbReference type="EMBL" id="QYUL01000001">
    <property type="protein sequence ID" value="RJF83492.1"/>
    <property type="molecule type" value="Genomic_DNA"/>
</dbReference>
<feature type="compositionally biased region" description="Polar residues" evidence="1">
    <location>
        <begin position="304"/>
        <end position="319"/>
    </location>
</feature>
<evidence type="ECO:0000313" key="3">
    <source>
        <dbReference type="EMBL" id="RJF83492.1"/>
    </source>
</evidence>
<feature type="domain" description="DUF2061" evidence="2">
    <location>
        <begin position="329"/>
        <end position="380"/>
    </location>
</feature>
<feature type="region of interest" description="Disordered" evidence="1">
    <location>
        <begin position="1"/>
        <end position="29"/>
    </location>
</feature>
<evidence type="ECO:0000259" key="2">
    <source>
        <dbReference type="Pfam" id="PF09834"/>
    </source>
</evidence>
<evidence type="ECO:0000313" key="4">
    <source>
        <dbReference type="Proteomes" id="UP000283458"/>
    </source>
</evidence>
<evidence type="ECO:0000256" key="1">
    <source>
        <dbReference type="SAM" id="MobiDB-lite"/>
    </source>
</evidence>
<dbReference type="Proteomes" id="UP000283458">
    <property type="component" value="Unassembled WGS sequence"/>
</dbReference>
<gene>
    <name evidence="3" type="ORF">D3877_02185</name>
</gene>
<accession>A0A418W0E2</accession>
<sequence length="403" mass="42301">MRGSSGSSMGIRIGTGGDSRWSRGRAGGRAGRAAPCLEHSAKAFHAARSSYKTTLRSVPVSPASWRAIVSACQDHPMRFRSILLGALCALTLQPTFAMAADAPSPDPSAVLSGVLTVDGKQIPLPDGEWRLTGRAVFSPPTLDKPGAVTSLSLVRVRDQSVDGAALIQVASPGADPLWGKAPACERTDLPLARVRYASDHDGSCAWVSLVGAADRDTLDPAWVQTLGEVERQGWRLPERWATASFRVTDPRDALQVRYAFDGGVGNGEVPGIAPSAPDSGWVDAAWDQVERGFRNRLDGASALPNWTATPPTDAGSTENAEGGGLGRTIWKTITFRGIVTTLDFSTNYAVIGDVAAAAGLSAFAFVIGPFVYIGHELAWERFGGPVVRSVELPGLGADGAGTL</sequence>
<dbReference type="Pfam" id="PF09834">
    <property type="entry name" value="DUF2061"/>
    <property type="match status" value="1"/>
</dbReference>
<feature type="region of interest" description="Disordered" evidence="1">
    <location>
        <begin position="302"/>
        <end position="321"/>
    </location>
</feature>
<protein>
    <submittedName>
        <fullName evidence="3">DUF2061 domain-containing protein</fullName>
    </submittedName>
</protein>
<feature type="compositionally biased region" description="Low complexity" evidence="1">
    <location>
        <begin position="1"/>
        <end position="12"/>
    </location>
</feature>
<name>A0A418W0E2_9PROT</name>